<dbReference type="InterPro" id="IPR000979">
    <property type="entry name" value="Phosphodiesterase_MJ0936/Vps29"/>
</dbReference>
<comment type="cofactor">
    <cofactor evidence="2">
        <name>a divalent metal cation</name>
        <dbReference type="ChEBI" id="CHEBI:60240"/>
    </cofactor>
</comment>
<dbReference type="EC" id="3.1.4.-" evidence="2"/>
<dbReference type="Pfam" id="PF12850">
    <property type="entry name" value="Metallophos_2"/>
    <property type="match status" value="1"/>
</dbReference>
<dbReference type="Gene3D" id="3.60.21.10">
    <property type="match status" value="1"/>
</dbReference>
<evidence type="ECO:0000259" key="3">
    <source>
        <dbReference type="Pfam" id="PF12850"/>
    </source>
</evidence>
<evidence type="ECO:0000313" key="5">
    <source>
        <dbReference type="Proteomes" id="UP000824165"/>
    </source>
</evidence>
<organism evidence="4 5">
    <name type="scientific">Candidatus Ornithomonoglobus intestinigallinarum</name>
    <dbReference type="NCBI Taxonomy" id="2840894"/>
    <lineage>
        <taxon>Bacteria</taxon>
        <taxon>Bacillati</taxon>
        <taxon>Bacillota</taxon>
        <taxon>Clostridia</taxon>
        <taxon>Candidatus Ornithomonoglobus</taxon>
    </lineage>
</organism>
<dbReference type="CDD" id="cd00841">
    <property type="entry name" value="MPP_YfcE"/>
    <property type="match status" value="1"/>
</dbReference>
<keyword evidence="2" id="KW-0479">Metal-binding</keyword>
<dbReference type="GO" id="GO:0016787">
    <property type="term" value="F:hydrolase activity"/>
    <property type="evidence" value="ECO:0007669"/>
    <property type="project" value="UniProtKB-UniRule"/>
</dbReference>
<comment type="similarity">
    <text evidence="1 2">Belongs to the metallophosphoesterase superfamily. YfcE family.</text>
</comment>
<proteinExistence type="inferred from homology"/>
<dbReference type="GO" id="GO:0046872">
    <property type="term" value="F:metal ion binding"/>
    <property type="evidence" value="ECO:0007669"/>
    <property type="project" value="UniProtKB-KW"/>
</dbReference>
<evidence type="ECO:0000256" key="2">
    <source>
        <dbReference type="RuleBase" id="RU362039"/>
    </source>
</evidence>
<dbReference type="PANTHER" id="PTHR11124">
    <property type="entry name" value="VACUOLAR SORTING PROTEIN VPS29"/>
    <property type="match status" value="1"/>
</dbReference>
<dbReference type="InterPro" id="IPR024654">
    <property type="entry name" value="Calcineurin-like_PHP_lpxH"/>
</dbReference>
<sequence>MKHILIFSDTHGYLTGCEKVIRESKEKVDAIIHAGDCTRDADRLRAEFPSIDVYSVKGNCDMFVREPEEMTVIIDGVKIFITHGHLYNVKLEYDYGTLKDRARRAGADMVVFGHTHKPCCDWDRELTVINPGSSGYCGTYAEAWADNGKVRADMRRFD</sequence>
<dbReference type="InterPro" id="IPR041802">
    <property type="entry name" value="MPP_YfcE"/>
</dbReference>
<name>A0A9D1H1A7_9FIRM</name>
<reference evidence="4" key="1">
    <citation type="submission" date="2020-10" db="EMBL/GenBank/DDBJ databases">
        <authorList>
            <person name="Gilroy R."/>
        </authorList>
    </citation>
    <scope>NUCLEOTIDE SEQUENCE</scope>
    <source>
        <strain evidence="4">CHK181-108</strain>
    </source>
</reference>
<gene>
    <name evidence="4" type="ORF">IAA60_00785</name>
</gene>
<dbReference type="SUPFAM" id="SSF56300">
    <property type="entry name" value="Metallo-dependent phosphatases"/>
    <property type="match status" value="1"/>
</dbReference>
<evidence type="ECO:0000256" key="1">
    <source>
        <dbReference type="ARBA" id="ARBA00008950"/>
    </source>
</evidence>
<protein>
    <recommendedName>
        <fullName evidence="2">Phosphoesterase</fullName>
        <ecNumber evidence="2">3.1.4.-</ecNumber>
    </recommendedName>
</protein>
<accession>A0A9D1H1A7</accession>
<dbReference type="AlphaFoldDB" id="A0A9D1H1A7"/>
<feature type="domain" description="Calcineurin-like phosphoesterase" evidence="3">
    <location>
        <begin position="4"/>
        <end position="139"/>
    </location>
</feature>
<reference evidence="4" key="2">
    <citation type="journal article" date="2021" name="PeerJ">
        <title>Extensive microbial diversity within the chicken gut microbiome revealed by metagenomics and culture.</title>
        <authorList>
            <person name="Gilroy R."/>
            <person name="Ravi A."/>
            <person name="Getino M."/>
            <person name="Pursley I."/>
            <person name="Horton D.L."/>
            <person name="Alikhan N.F."/>
            <person name="Baker D."/>
            <person name="Gharbi K."/>
            <person name="Hall N."/>
            <person name="Watson M."/>
            <person name="Adriaenssens E.M."/>
            <person name="Foster-Nyarko E."/>
            <person name="Jarju S."/>
            <person name="Secka A."/>
            <person name="Antonio M."/>
            <person name="Oren A."/>
            <person name="Chaudhuri R.R."/>
            <person name="La Ragione R."/>
            <person name="Hildebrand F."/>
            <person name="Pallen M.J."/>
        </authorList>
    </citation>
    <scope>NUCLEOTIDE SEQUENCE</scope>
    <source>
        <strain evidence="4">CHK181-108</strain>
    </source>
</reference>
<dbReference type="EMBL" id="DVLU01000006">
    <property type="protein sequence ID" value="HIT84418.1"/>
    <property type="molecule type" value="Genomic_DNA"/>
</dbReference>
<evidence type="ECO:0000313" key="4">
    <source>
        <dbReference type="EMBL" id="HIT84418.1"/>
    </source>
</evidence>
<comment type="caution">
    <text evidence="4">The sequence shown here is derived from an EMBL/GenBank/DDBJ whole genome shotgun (WGS) entry which is preliminary data.</text>
</comment>
<dbReference type="InterPro" id="IPR029052">
    <property type="entry name" value="Metallo-depent_PP-like"/>
</dbReference>
<dbReference type="NCBIfam" id="TIGR00040">
    <property type="entry name" value="yfcE"/>
    <property type="match status" value="1"/>
</dbReference>
<dbReference type="Proteomes" id="UP000824165">
    <property type="component" value="Unassembled WGS sequence"/>
</dbReference>